<keyword evidence="4" id="KW-0547">Nucleotide-binding</keyword>
<keyword evidence="2" id="KW-0507">mRNA processing</keyword>
<keyword evidence="3" id="KW-0808">Transferase</keyword>
<evidence type="ECO:0000256" key="2">
    <source>
        <dbReference type="ARBA" id="ARBA00022664"/>
    </source>
</evidence>
<evidence type="ECO:0000256" key="6">
    <source>
        <dbReference type="ARBA" id="ARBA00022844"/>
    </source>
</evidence>
<evidence type="ECO:0000259" key="8">
    <source>
        <dbReference type="Pfam" id="PF19244"/>
    </source>
</evidence>
<dbReference type="GO" id="GO:0016740">
    <property type="term" value="F:transferase activity"/>
    <property type="evidence" value="ECO:0007669"/>
    <property type="project" value="UniProtKB-KW"/>
</dbReference>
<proteinExistence type="predicted"/>
<evidence type="ECO:0000256" key="5">
    <source>
        <dbReference type="ARBA" id="ARBA00022840"/>
    </source>
</evidence>
<dbReference type="AlphaFoldDB" id="A0A6C0JPZ4"/>
<name>A0A6C0JPZ4_9ZZZZ</name>
<dbReference type="GO" id="GO:0044423">
    <property type="term" value="C:virion component"/>
    <property type="evidence" value="ECO:0007669"/>
    <property type="project" value="UniProtKB-KW"/>
</dbReference>
<dbReference type="EMBL" id="MN740419">
    <property type="protein sequence ID" value="QHU05774.1"/>
    <property type="molecule type" value="Genomic_DNA"/>
</dbReference>
<feature type="domain" description="Poly(A) polymerase catalytic subunit" evidence="8">
    <location>
        <begin position="30"/>
        <end position="157"/>
    </location>
</feature>
<sequence length="399" mass="47101">MEVQSAIINNLKYQKKNKKEMFTKPKIFNLIENYISKKELICYGGTAINAHLPTNKKIYEYIDIPDYDCYSSDAINDAKTLSNILAKYSENVEVKSAMFKGTYKIFINFISIVDFTQMNNDIFTNLHKKSIKIDGLLYAPPNYLKISLYQELSRPLGDISRWDKLSERLSLLNESHPLYIQNAKIPEKTLPDTVEFLTINKFIINEIKLNNWVVFGDFGLHYYLKYFPKKYLSKSNKLKTPYILVENLKDVLNKLNFKYTIKQYSYKIINDMYQIIYNGHPVLYVFITDSCQSYNTFNGFNIASIDTILCIYYALSFIDIPFINKHTILSYCYLLHNINTKSGVCRRFHMPCVGTQETYEHIRKLRDKKYQIYKKTGSKKIFKEYFFQYKPQTKKIYGL</sequence>
<reference evidence="9" key="1">
    <citation type="journal article" date="2020" name="Nature">
        <title>Giant virus diversity and host interactions through global metagenomics.</title>
        <authorList>
            <person name="Schulz F."/>
            <person name="Roux S."/>
            <person name="Paez-Espino D."/>
            <person name="Jungbluth S."/>
            <person name="Walsh D.A."/>
            <person name="Denef V.J."/>
            <person name="McMahon K.D."/>
            <person name="Konstantinidis K.T."/>
            <person name="Eloe-Fadrosh E.A."/>
            <person name="Kyrpides N.C."/>
            <person name="Woyke T."/>
        </authorList>
    </citation>
    <scope>NUCLEOTIDE SEQUENCE</scope>
    <source>
        <strain evidence="9">GVMAG-M-3300027736-24</strain>
    </source>
</reference>
<keyword evidence="7" id="KW-0804">Transcription</keyword>
<evidence type="ECO:0000256" key="1">
    <source>
        <dbReference type="ARBA" id="ARBA00004328"/>
    </source>
</evidence>
<dbReference type="GO" id="GO:0006397">
    <property type="term" value="P:mRNA processing"/>
    <property type="evidence" value="ECO:0007669"/>
    <property type="project" value="UniProtKB-KW"/>
</dbReference>
<keyword evidence="6" id="KW-0946">Virion</keyword>
<accession>A0A6C0JPZ4</accession>
<comment type="subcellular location">
    <subcellularLocation>
        <location evidence="1">Virion</location>
    </subcellularLocation>
</comment>
<dbReference type="Pfam" id="PF19244">
    <property type="entry name" value="Poly_A_pol_cat"/>
    <property type="match status" value="1"/>
</dbReference>
<dbReference type="InterPro" id="IPR045355">
    <property type="entry name" value="PolyA_pol_cat_su"/>
</dbReference>
<protein>
    <recommendedName>
        <fullName evidence="8">Poly(A) polymerase catalytic subunit domain-containing protein</fullName>
    </recommendedName>
</protein>
<keyword evidence="5" id="KW-0067">ATP-binding</keyword>
<evidence type="ECO:0000313" key="9">
    <source>
        <dbReference type="EMBL" id="QHU05774.1"/>
    </source>
</evidence>
<dbReference type="GO" id="GO:0005524">
    <property type="term" value="F:ATP binding"/>
    <property type="evidence" value="ECO:0007669"/>
    <property type="project" value="UniProtKB-KW"/>
</dbReference>
<evidence type="ECO:0000256" key="3">
    <source>
        <dbReference type="ARBA" id="ARBA00022679"/>
    </source>
</evidence>
<evidence type="ECO:0000256" key="7">
    <source>
        <dbReference type="ARBA" id="ARBA00023163"/>
    </source>
</evidence>
<organism evidence="9">
    <name type="scientific">viral metagenome</name>
    <dbReference type="NCBI Taxonomy" id="1070528"/>
    <lineage>
        <taxon>unclassified sequences</taxon>
        <taxon>metagenomes</taxon>
        <taxon>organismal metagenomes</taxon>
    </lineage>
</organism>
<evidence type="ECO:0000256" key="4">
    <source>
        <dbReference type="ARBA" id="ARBA00022741"/>
    </source>
</evidence>